<dbReference type="GO" id="GO:0003700">
    <property type="term" value="F:DNA-binding transcription factor activity"/>
    <property type="evidence" value="ECO:0007669"/>
    <property type="project" value="InterPro"/>
</dbReference>
<keyword evidence="2" id="KW-0238">DNA-binding</keyword>
<feature type="domain" description="HTH gntR-type" evidence="4">
    <location>
        <begin position="16"/>
        <end position="83"/>
    </location>
</feature>
<dbReference type="InterPro" id="IPR000524">
    <property type="entry name" value="Tscrpt_reg_HTH_GntR"/>
</dbReference>
<dbReference type="Proteomes" id="UP001139485">
    <property type="component" value="Unassembled WGS sequence"/>
</dbReference>
<dbReference type="InterPro" id="IPR036390">
    <property type="entry name" value="WH_DNA-bd_sf"/>
</dbReference>
<dbReference type="Pfam" id="PF00392">
    <property type="entry name" value="GntR"/>
    <property type="match status" value="1"/>
</dbReference>
<dbReference type="PANTHER" id="PTHR44846:SF1">
    <property type="entry name" value="MANNOSYL-D-GLYCERATE TRANSPORT_METABOLISM SYSTEM REPRESSOR MNGR-RELATED"/>
    <property type="match status" value="1"/>
</dbReference>
<dbReference type="GO" id="GO:0003677">
    <property type="term" value="F:DNA binding"/>
    <property type="evidence" value="ECO:0007669"/>
    <property type="project" value="UniProtKB-KW"/>
</dbReference>
<protein>
    <submittedName>
        <fullName evidence="5">GntR family transcriptional regulator</fullName>
    </submittedName>
</protein>
<evidence type="ECO:0000256" key="2">
    <source>
        <dbReference type="ARBA" id="ARBA00023125"/>
    </source>
</evidence>
<accession>A0A9X2D9T8</accession>
<sequence>MPAQLSVASHREPAPSNQVRRAYEHVRSLIRSGFLINDEQLVEDHLIKTFGVSRASVRLALQQLAAEGLVVRQRRSGTRVAQDYYQVPVDDILPWQAPAGFMVRITDDRIVPSTPLIRKRLEITAESVGLVEHVFERVRPHGVEPIGVRIAYYRPGYQQPARWATCPSLADAFRSVFGVDLGHIDTVVDAVAVDADTARLLDLREGAPVLMREQVLHGTDGVPYEYTFSHYRADRVSFPVGGPHGL</sequence>
<dbReference type="RefSeq" id="WP_250057717.1">
    <property type="nucleotide sequence ID" value="NZ_JAMJPH010000039.1"/>
</dbReference>
<dbReference type="PANTHER" id="PTHR44846">
    <property type="entry name" value="MANNOSYL-D-GLYCERATE TRANSPORT/METABOLISM SYSTEM REPRESSOR MNGR-RELATED"/>
    <property type="match status" value="1"/>
</dbReference>
<dbReference type="Gene3D" id="3.40.1410.10">
    <property type="entry name" value="Chorismate lyase-like"/>
    <property type="match status" value="1"/>
</dbReference>
<dbReference type="PROSITE" id="PS50949">
    <property type="entry name" value="HTH_GNTR"/>
    <property type="match status" value="1"/>
</dbReference>
<dbReference type="EMBL" id="JAMOIL010000026">
    <property type="protein sequence ID" value="MCM0621971.1"/>
    <property type="molecule type" value="Genomic_DNA"/>
</dbReference>
<dbReference type="SUPFAM" id="SSF64288">
    <property type="entry name" value="Chorismate lyase-like"/>
    <property type="match status" value="1"/>
</dbReference>
<proteinExistence type="predicted"/>
<reference evidence="5" key="1">
    <citation type="submission" date="2022-05" db="EMBL/GenBank/DDBJ databases">
        <authorList>
            <person name="Tuo L."/>
        </authorList>
    </citation>
    <scope>NUCLEOTIDE SEQUENCE</scope>
    <source>
        <strain evidence="5">BSK12Z-4</strain>
    </source>
</reference>
<name>A0A9X2D9T8_9ACTN</name>
<dbReference type="SMART" id="SM00345">
    <property type="entry name" value="HTH_GNTR"/>
    <property type="match status" value="1"/>
</dbReference>
<evidence type="ECO:0000256" key="1">
    <source>
        <dbReference type="ARBA" id="ARBA00023015"/>
    </source>
</evidence>
<dbReference type="AlphaFoldDB" id="A0A9X2D9T8"/>
<dbReference type="InterPro" id="IPR050679">
    <property type="entry name" value="Bact_HTH_transcr_reg"/>
</dbReference>
<dbReference type="CDD" id="cd07377">
    <property type="entry name" value="WHTH_GntR"/>
    <property type="match status" value="1"/>
</dbReference>
<keyword evidence="6" id="KW-1185">Reference proteome</keyword>
<dbReference type="InterPro" id="IPR036388">
    <property type="entry name" value="WH-like_DNA-bd_sf"/>
</dbReference>
<dbReference type="InterPro" id="IPR028978">
    <property type="entry name" value="Chorismate_lyase_/UTRA_dom_sf"/>
</dbReference>
<dbReference type="Gene3D" id="1.10.10.10">
    <property type="entry name" value="Winged helix-like DNA-binding domain superfamily/Winged helix DNA-binding domain"/>
    <property type="match status" value="1"/>
</dbReference>
<evidence type="ECO:0000313" key="6">
    <source>
        <dbReference type="Proteomes" id="UP001139485"/>
    </source>
</evidence>
<gene>
    <name evidence="5" type="ORF">M8330_16900</name>
</gene>
<organism evidence="5 6">
    <name type="scientific">Nocardioides bruguierae</name>
    <dbReference type="NCBI Taxonomy" id="2945102"/>
    <lineage>
        <taxon>Bacteria</taxon>
        <taxon>Bacillati</taxon>
        <taxon>Actinomycetota</taxon>
        <taxon>Actinomycetes</taxon>
        <taxon>Propionibacteriales</taxon>
        <taxon>Nocardioidaceae</taxon>
        <taxon>Nocardioides</taxon>
    </lineage>
</organism>
<evidence type="ECO:0000313" key="5">
    <source>
        <dbReference type="EMBL" id="MCM0621971.1"/>
    </source>
</evidence>
<dbReference type="GO" id="GO:0045892">
    <property type="term" value="P:negative regulation of DNA-templated transcription"/>
    <property type="evidence" value="ECO:0007669"/>
    <property type="project" value="TreeGrafter"/>
</dbReference>
<evidence type="ECO:0000256" key="3">
    <source>
        <dbReference type="ARBA" id="ARBA00023163"/>
    </source>
</evidence>
<evidence type="ECO:0000259" key="4">
    <source>
        <dbReference type="PROSITE" id="PS50949"/>
    </source>
</evidence>
<keyword evidence="3" id="KW-0804">Transcription</keyword>
<dbReference type="SMART" id="SM00866">
    <property type="entry name" value="UTRA"/>
    <property type="match status" value="1"/>
</dbReference>
<comment type="caution">
    <text evidence="5">The sequence shown here is derived from an EMBL/GenBank/DDBJ whole genome shotgun (WGS) entry which is preliminary data.</text>
</comment>
<dbReference type="InterPro" id="IPR011663">
    <property type="entry name" value="UTRA"/>
</dbReference>
<keyword evidence="1" id="KW-0805">Transcription regulation</keyword>
<dbReference type="SUPFAM" id="SSF46785">
    <property type="entry name" value="Winged helix' DNA-binding domain"/>
    <property type="match status" value="1"/>
</dbReference>
<dbReference type="Pfam" id="PF07702">
    <property type="entry name" value="UTRA"/>
    <property type="match status" value="1"/>
</dbReference>